<dbReference type="InterPro" id="IPR005302">
    <property type="entry name" value="MoCF_Sase_C"/>
</dbReference>
<keyword evidence="4" id="KW-1185">Reference proteome</keyword>
<feature type="compositionally biased region" description="Basic and acidic residues" evidence="1">
    <location>
        <begin position="27"/>
        <end position="47"/>
    </location>
</feature>
<proteinExistence type="predicted"/>
<gene>
    <name evidence="3" type="ORF">GCM10022262_02200</name>
</gene>
<organism evidence="3 4">
    <name type="scientific">Georgenia daeguensis</name>
    <dbReference type="NCBI Taxonomy" id="908355"/>
    <lineage>
        <taxon>Bacteria</taxon>
        <taxon>Bacillati</taxon>
        <taxon>Actinomycetota</taxon>
        <taxon>Actinomycetes</taxon>
        <taxon>Micrococcales</taxon>
        <taxon>Bogoriellaceae</taxon>
        <taxon>Georgenia</taxon>
    </lineage>
</organism>
<evidence type="ECO:0000259" key="2">
    <source>
        <dbReference type="PROSITE" id="PS51340"/>
    </source>
</evidence>
<reference evidence="4" key="1">
    <citation type="journal article" date="2019" name="Int. J. Syst. Evol. Microbiol.">
        <title>The Global Catalogue of Microorganisms (GCM) 10K type strain sequencing project: providing services to taxonomists for standard genome sequencing and annotation.</title>
        <authorList>
            <consortium name="The Broad Institute Genomics Platform"/>
            <consortium name="The Broad Institute Genome Sequencing Center for Infectious Disease"/>
            <person name="Wu L."/>
            <person name="Ma J."/>
        </authorList>
    </citation>
    <scope>NUCLEOTIDE SEQUENCE [LARGE SCALE GENOMIC DNA]</scope>
    <source>
        <strain evidence="4">JCM 17459</strain>
    </source>
</reference>
<feature type="region of interest" description="Disordered" evidence="1">
    <location>
        <begin position="17"/>
        <end position="66"/>
    </location>
</feature>
<feature type="domain" description="MOSC" evidence="2">
    <location>
        <begin position="11"/>
        <end position="66"/>
    </location>
</feature>
<dbReference type="PROSITE" id="PS51340">
    <property type="entry name" value="MOSC"/>
    <property type="match status" value="1"/>
</dbReference>
<dbReference type="Proteomes" id="UP001499841">
    <property type="component" value="Unassembled WGS sequence"/>
</dbReference>
<name>A0ABP8EPB7_9MICO</name>
<comment type="caution">
    <text evidence="3">The sequence shown here is derived from an EMBL/GenBank/DDBJ whole genome shotgun (WGS) entry which is preliminary data.</text>
</comment>
<evidence type="ECO:0000313" key="3">
    <source>
        <dbReference type="EMBL" id="GAA4285861.1"/>
    </source>
</evidence>
<sequence>MEAARDVGAGVRLREAVEVNEQVPRGRPGDEDAGRGHRPDATGRTRADAPTLVGVENVDAPSALCR</sequence>
<dbReference type="EMBL" id="BAABBA010000001">
    <property type="protein sequence ID" value="GAA4285861.1"/>
    <property type="molecule type" value="Genomic_DNA"/>
</dbReference>
<accession>A0ABP8EPB7</accession>
<protein>
    <recommendedName>
        <fullName evidence="2">MOSC domain-containing protein</fullName>
    </recommendedName>
</protein>
<evidence type="ECO:0000313" key="4">
    <source>
        <dbReference type="Proteomes" id="UP001499841"/>
    </source>
</evidence>
<evidence type="ECO:0000256" key="1">
    <source>
        <dbReference type="SAM" id="MobiDB-lite"/>
    </source>
</evidence>